<proteinExistence type="predicted"/>
<gene>
    <name evidence="2" type="ORF">BOKJ2_LOCUS842</name>
</gene>
<sequence>MKQKMKIKWKRANLDNLYLAVKKAADENGVGLMENCSEIQTTSVAMEEPKKDTEQKSRTDSIKKKVTTSQNQQL</sequence>
<accession>A0A811JSM5</accession>
<feature type="region of interest" description="Disordered" evidence="1">
    <location>
        <begin position="41"/>
        <end position="74"/>
    </location>
</feature>
<evidence type="ECO:0000313" key="2">
    <source>
        <dbReference type="EMBL" id="CAD5206158.1"/>
    </source>
</evidence>
<evidence type="ECO:0000256" key="1">
    <source>
        <dbReference type="SAM" id="MobiDB-lite"/>
    </source>
</evidence>
<evidence type="ECO:0000313" key="3">
    <source>
        <dbReference type="Proteomes" id="UP000614601"/>
    </source>
</evidence>
<dbReference type="AlphaFoldDB" id="A0A811JSM5"/>
<reference evidence="2" key="1">
    <citation type="submission" date="2020-09" db="EMBL/GenBank/DDBJ databases">
        <authorList>
            <person name="Kikuchi T."/>
        </authorList>
    </citation>
    <scope>NUCLEOTIDE SEQUENCE</scope>
    <source>
        <strain evidence="2">SH1</strain>
    </source>
</reference>
<organism evidence="2 3">
    <name type="scientific">Bursaphelenchus okinawaensis</name>
    <dbReference type="NCBI Taxonomy" id="465554"/>
    <lineage>
        <taxon>Eukaryota</taxon>
        <taxon>Metazoa</taxon>
        <taxon>Ecdysozoa</taxon>
        <taxon>Nematoda</taxon>
        <taxon>Chromadorea</taxon>
        <taxon>Rhabditida</taxon>
        <taxon>Tylenchina</taxon>
        <taxon>Tylenchomorpha</taxon>
        <taxon>Aphelenchoidea</taxon>
        <taxon>Aphelenchoididae</taxon>
        <taxon>Bursaphelenchus</taxon>
    </lineage>
</organism>
<dbReference type="EMBL" id="CAJFCW020000001">
    <property type="protein sequence ID" value="CAG9080699.1"/>
    <property type="molecule type" value="Genomic_DNA"/>
</dbReference>
<name>A0A811JSM5_9BILA</name>
<protein>
    <submittedName>
        <fullName evidence="2">Uncharacterized protein</fullName>
    </submittedName>
</protein>
<comment type="caution">
    <text evidence="2">The sequence shown here is derived from an EMBL/GenBank/DDBJ whole genome shotgun (WGS) entry which is preliminary data.</text>
</comment>
<keyword evidence="3" id="KW-1185">Reference proteome</keyword>
<dbReference type="Proteomes" id="UP000783686">
    <property type="component" value="Unassembled WGS sequence"/>
</dbReference>
<feature type="compositionally biased region" description="Basic and acidic residues" evidence="1">
    <location>
        <begin position="47"/>
        <end position="63"/>
    </location>
</feature>
<dbReference type="Proteomes" id="UP000614601">
    <property type="component" value="Unassembled WGS sequence"/>
</dbReference>
<dbReference type="EMBL" id="CAJFDH010000001">
    <property type="protein sequence ID" value="CAD5206158.1"/>
    <property type="molecule type" value="Genomic_DNA"/>
</dbReference>